<dbReference type="GO" id="GO:0004822">
    <property type="term" value="F:isoleucine-tRNA ligase activity"/>
    <property type="evidence" value="ECO:0007669"/>
    <property type="project" value="TreeGrafter"/>
</dbReference>
<dbReference type="Proteomes" id="UP000230069">
    <property type="component" value="Unassembled WGS sequence"/>
</dbReference>
<reference evidence="8 9" key="1">
    <citation type="submission" date="2017-09" db="EMBL/GenBank/DDBJ databases">
        <title>WGS assembly of Aquilegia coerulea Goldsmith.</title>
        <authorList>
            <person name="Hodges S."/>
            <person name="Kramer E."/>
            <person name="Nordborg M."/>
            <person name="Tomkins J."/>
            <person name="Borevitz J."/>
            <person name="Derieg N."/>
            <person name="Yan J."/>
            <person name="Mihaltcheva S."/>
            <person name="Hayes R.D."/>
            <person name="Rokhsar D."/>
        </authorList>
    </citation>
    <scope>NUCLEOTIDE SEQUENCE [LARGE SCALE GENOMIC DNA]</scope>
    <source>
        <strain evidence="9">cv. Goldsmith</strain>
    </source>
</reference>
<dbReference type="STRING" id="218851.A0A2G5EY96"/>
<protein>
    <submittedName>
        <fullName evidence="8">Uncharacterized protein</fullName>
    </submittedName>
</protein>
<dbReference type="GO" id="GO:0005739">
    <property type="term" value="C:mitochondrion"/>
    <property type="evidence" value="ECO:0007669"/>
    <property type="project" value="TreeGrafter"/>
</dbReference>
<evidence type="ECO:0000256" key="1">
    <source>
        <dbReference type="ARBA" id="ARBA00022598"/>
    </source>
</evidence>
<keyword evidence="2" id="KW-0547">Nucleotide-binding</keyword>
<gene>
    <name evidence="8" type="ORF">AQUCO_00300326v1</name>
</gene>
<dbReference type="InParanoid" id="A0A2G5EY96"/>
<dbReference type="PANTHER" id="PTHR42765:SF1">
    <property type="entry name" value="ISOLEUCINE--TRNA LIGASE, MITOCHONDRIAL"/>
    <property type="match status" value="1"/>
</dbReference>
<dbReference type="GO" id="GO:0005524">
    <property type="term" value="F:ATP binding"/>
    <property type="evidence" value="ECO:0007669"/>
    <property type="project" value="UniProtKB-KW"/>
</dbReference>
<keyword evidence="1" id="KW-0436">Ligase</keyword>
<dbReference type="EMBL" id="KZ305020">
    <property type="protein sequence ID" value="PIA60735.1"/>
    <property type="molecule type" value="Genomic_DNA"/>
</dbReference>
<evidence type="ECO:0000259" key="7">
    <source>
        <dbReference type="Pfam" id="PF06827"/>
    </source>
</evidence>
<dbReference type="Gene3D" id="3.40.50.620">
    <property type="entry name" value="HUPs"/>
    <property type="match status" value="1"/>
</dbReference>
<evidence type="ECO:0000256" key="4">
    <source>
        <dbReference type="ARBA" id="ARBA00022917"/>
    </source>
</evidence>
<dbReference type="SUPFAM" id="SSF52374">
    <property type="entry name" value="Nucleotidylyl transferase"/>
    <property type="match status" value="1"/>
</dbReference>
<evidence type="ECO:0000256" key="2">
    <source>
        <dbReference type="ARBA" id="ARBA00022741"/>
    </source>
</evidence>
<organism evidence="8 9">
    <name type="scientific">Aquilegia coerulea</name>
    <name type="common">Rocky mountain columbine</name>
    <dbReference type="NCBI Taxonomy" id="218851"/>
    <lineage>
        <taxon>Eukaryota</taxon>
        <taxon>Viridiplantae</taxon>
        <taxon>Streptophyta</taxon>
        <taxon>Embryophyta</taxon>
        <taxon>Tracheophyta</taxon>
        <taxon>Spermatophyta</taxon>
        <taxon>Magnoliopsida</taxon>
        <taxon>Ranunculales</taxon>
        <taxon>Ranunculaceae</taxon>
        <taxon>Thalictroideae</taxon>
        <taxon>Aquilegia</taxon>
    </lineage>
</organism>
<dbReference type="Pfam" id="PF06827">
    <property type="entry name" value="zf-FPG_IleRS"/>
    <property type="match status" value="1"/>
</dbReference>
<sequence>MRYCSTNSFEESSSFSKRESHEPVMVVKKVAEGKKLEDGKYKHTVDLPKTTFGMRADSIVREPKIQKLWEDNQAFVSYIEVFGQMAMSGPVNWSPSSPTALAEAELEHIRLYAIFKLVSTLPTSNGSFEEFPPNLCLSIWTTTPWTVPANAGKHSLTHYSILKIWQNESLNVGLFHDKGLGVSLPQCFYHVNSKEPVVNKATIDHIKWKAPYLCVITHGFVLDERGRKMSKSLGNLWNQLQSLKEGKTPSSFYKDFLVTFFVFWQGAPSYGADVLRLWVSSVDYTNDVLIGSQILQQMSEIYRKLIGIFSSICERGATIEPGSFAQFIFSYTRGCKKFHEKSCQTVLAAHLLSIVRVVAQILPEDVWQNLLRWPHSNENWHAMHVEELPEVNKVLETARTGKLIGSSLDAKIYLHSSDTDLSSKLHTMCSPSNDAEELHHIYITSQTTVWVGVSPAEGSKCERCWNYSTKVGFLLIIPPLWQIL</sequence>
<dbReference type="SUPFAM" id="SSF47323">
    <property type="entry name" value="Anticodon-binding domain of a subclass of class I aminoacyl-tRNA synthetases"/>
    <property type="match status" value="1"/>
</dbReference>
<dbReference type="AlphaFoldDB" id="A0A2G5EY96"/>
<dbReference type="InterPro" id="IPR010663">
    <property type="entry name" value="Znf_FPG/IleRS"/>
</dbReference>
<keyword evidence="4" id="KW-0648">Protein biosynthesis</keyword>
<dbReference type="InterPro" id="IPR050081">
    <property type="entry name" value="Ile-tRNA_ligase"/>
</dbReference>
<dbReference type="PANTHER" id="PTHR42765">
    <property type="entry name" value="SOLEUCYL-TRNA SYNTHETASE"/>
    <property type="match status" value="1"/>
</dbReference>
<accession>A0A2G5EY96</accession>
<evidence type="ECO:0000256" key="5">
    <source>
        <dbReference type="ARBA" id="ARBA00023146"/>
    </source>
</evidence>
<dbReference type="Pfam" id="PF00133">
    <property type="entry name" value="tRNA-synt_1"/>
    <property type="match status" value="1"/>
</dbReference>
<evidence type="ECO:0000256" key="3">
    <source>
        <dbReference type="ARBA" id="ARBA00022840"/>
    </source>
</evidence>
<dbReference type="InterPro" id="IPR014729">
    <property type="entry name" value="Rossmann-like_a/b/a_fold"/>
</dbReference>
<name>A0A2G5EY96_AQUCA</name>
<keyword evidence="9" id="KW-1185">Reference proteome</keyword>
<evidence type="ECO:0000313" key="8">
    <source>
        <dbReference type="EMBL" id="PIA60735.1"/>
    </source>
</evidence>
<proteinExistence type="predicted"/>
<feature type="domain" description="Aminoacyl-tRNA synthetase class Ia" evidence="6">
    <location>
        <begin position="205"/>
        <end position="288"/>
    </location>
</feature>
<dbReference type="Gene3D" id="1.10.730.20">
    <property type="match status" value="1"/>
</dbReference>
<feature type="domain" description="Zinc finger FPG/IleRS-type" evidence="7">
    <location>
        <begin position="458"/>
        <end position="473"/>
    </location>
</feature>
<dbReference type="GO" id="GO:0006428">
    <property type="term" value="P:isoleucyl-tRNA aminoacylation"/>
    <property type="evidence" value="ECO:0007669"/>
    <property type="project" value="TreeGrafter"/>
</dbReference>
<dbReference type="OrthoDB" id="10264412at2759"/>
<dbReference type="InterPro" id="IPR009080">
    <property type="entry name" value="tRNAsynth_Ia_anticodon-bd"/>
</dbReference>
<evidence type="ECO:0000313" key="9">
    <source>
        <dbReference type="Proteomes" id="UP000230069"/>
    </source>
</evidence>
<dbReference type="GO" id="GO:0032543">
    <property type="term" value="P:mitochondrial translation"/>
    <property type="evidence" value="ECO:0007669"/>
    <property type="project" value="TreeGrafter"/>
</dbReference>
<keyword evidence="5" id="KW-0030">Aminoacyl-tRNA synthetase</keyword>
<evidence type="ECO:0000259" key="6">
    <source>
        <dbReference type="Pfam" id="PF00133"/>
    </source>
</evidence>
<keyword evidence="3" id="KW-0067">ATP-binding</keyword>
<dbReference type="InterPro" id="IPR002300">
    <property type="entry name" value="aa-tRNA-synth_Ia"/>
</dbReference>